<dbReference type="Proteomes" id="UP001155241">
    <property type="component" value="Unassembled WGS sequence"/>
</dbReference>
<dbReference type="InterPro" id="IPR000182">
    <property type="entry name" value="GNAT_dom"/>
</dbReference>
<dbReference type="InterPro" id="IPR016181">
    <property type="entry name" value="Acyl_CoA_acyltransferase"/>
</dbReference>
<evidence type="ECO:0000313" key="2">
    <source>
        <dbReference type="EMBL" id="MCO6047426.1"/>
    </source>
</evidence>
<gene>
    <name evidence="2" type="ORF">NG895_26280</name>
</gene>
<feature type="domain" description="N-acetyltransferase" evidence="1">
    <location>
        <begin position="10"/>
        <end position="206"/>
    </location>
</feature>
<dbReference type="RefSeq" id="WP_252855536.1">
    <property type="nucleotide sequence ID" value="NZ_JAMXLR010000092.1"/>
</dbReference>
<name>A0A9X2JJ29_9BACT</name>
<organism evidence="2 3">
    <name type="scientific">Aeoliella straminimaris</name>
    <dbReference type="NCBI Taxonomy" id="2954799"/>
    <lineage>
        <taxon>Bacteria</taxon>
        <taxon>Pseudomonadati</taxon>
        <taxon>Planctomycetota</taxon>
        <taxon>Planctomycetia</taxon>
        <taxon>Pirellulales</taxon>
        <taxon>Lacipirellulaceae</taxon>
        <taxon>Aeoliella</taxon>
    </lineage>
</organism>
<dbReference type="EMBL" id="JAMXLR010000092">
    <property type="protein sequence ID" value="MCO6047426.1"/>
    <property type="molecule type" value="Genomic_DNA"/>
</dbReference>
<dbReference type="PROSITE" id="PS51186">
    <property type="entry name" value="GNAT"/>
    <property type="match status" value="1"/>
</dbReference>
<dbReference type="Pfam" id="PF00583">
    <property type="entry name" value="Acetyltransf_1"/>
    <property type="match status" value="1"/>
</dbReference>
<reference evidence="2" key="1">
    <citation type="submission" date="2022-06" db="EMBL/GenBank/DDBJ databases">
        <title>Aeoliella straminimaris, a novel planctomycete from sediments.</title>
        <authorList>
            <person name="Vitorino I.R."/>
            <person name="Lage O.M."/>
        </authorList>
    </citation>
    <scope>NUCLEOTIDE SEQUENCE</scope>
    <source>
        <strain evidence="2">ICT_H6.2</strain>
    </source>
</reference>
<sequence length="222" mass="24795">MPPTELQIELHSGPLPRTLAVSIARLHTEQISAGFLTSLGQRFLVHLYDSIATCDDAVLLTARQGERLAGMICGSTDTRRVYRHFVRRKAVQAGLAALPRLLTIERMKHVWETWRYPASTPQLDLPASEVLNFCVSSDFQRRGVGVSLFDRLTQELHARGLRDMKIVTGEAQESAHRFYEAVGAVLAHRTEVHRGQASRVYLYPLSHLSAHDAPDQVHTPAA</sequence>
<comment type="caution">
    <text evidence="2">The sequence shown here is derived from an EMBL/GenBank/DDBJ whole genome shotgun (WGS) entry which is preliminary data.</text>
</comment>
<proteinExistence type="predicted"/>
<keyword evidence="3" id="KW-1185">Reference proteome</keyword>
<protein>
    <submittedName>
        <fullName evidence="2">GNAT family N-acetyltransferase</fullName>
    </submittedName>
</protein>
<dbReference type="CDD" id="cd04301">
    <property type="entry name" value="NAT_SF"/>
    <property type="match status" value="1"/>
</dbReference>
<dbReference type="SUPFAM" id="SSF55729">
    <property type="entry name" value="Acyl-CoA N-acyltransferases (Nat)"/>
    <property type="match status" value="1"/>
</dbReference>
<evidence type="ECO:0000259" key="1">
    <source>
        <dbReference type="PROSITE" id="PS51186"/>
    </source>
</evidence>
<evidence type="ECO:0000313" key="3">
    <source>
        <dbReference type="Proteomes" id="UP001155241"/>
    </source>
</evidence>
<dbReference type="GO" id="GO:0016747">
    <property type="term" value="F:acyltransferase activity, transferring groups other than amino-acyl groups"/>
    <property type="evidence" value="ECO:0007669"/>
    <property type="project" value="InterPro"/>
</dbReference>
<dbReference type="AlphaFoldDB" id="A0A9X2JJ29"/>
<dbReference type="Gene3D" id="3.40.630.30">
    <property type="match status" value="1"/>
</dbReference>
<accession>A0A9X2JJ29</accession>